<dbReference type="SUPFAM" id="SSF56784">
    <property type="entry name" value="HAD-like"/>
    <property type="match status" value="2"/>
</dbReference>
<dbReference type="Proteomes" id="UP000244803">
    <property type="component" value="Chromosome 1"/>
</dbReference>
<dbReference type="InterPro" id="IPR036412">
    <property type="entry name" value="HAD-like_sf"/>
</dbReference>
<dbReference type="GO" id="GO:0005829">
    <property type="term" value="C:cytosol"/>
    <property type="evidence" value="ECO:0007669"/>
    <property type="project" value="TreeGrafter"/>
</dbReference>
<evidence type="ECO:0000313" key="2">
    <source>
        <dbReference type="Proteomes" id="UP000244803"/>
    </source>
</evidence>
<dbReference type="AlphaFoldDB" id="A0A976M4U3"/>
<dbReference type="SFLD" id="SFLDG01140">
    <property type="entry name" value="C2.B:_Phosphomannomutase_and_P"/>
    <property type="match status" value="1"/>
</dbReference>
<evidence type="ECO:0000313" key="1">
    <source>
        <dbReference type="EMBL" id="UKJ88414.2"/>
    </source>
</evidence>
<name>A0A976M4U3_THEOR</name>
<proteinExistence type="predicted"/>
<dbReference type="SFLD" id="SFLDS00003">
    <property type="entry name" value="Haloacid_Dehalogenase"/>
    <property type="match status" value="1"/>
</dbReference>
<sequence length="592" mass="66293">MKPISMFEKPNPLPKYFGIDIDGTFYTTNEEAYKSNVEAFKMIKDKGVVPIFCTGRSIFSTRSVLGEYFLSRTGFTGYPGVYLNGTVVYDPDGNLIKVETFSPDYIDKAIKFFVANGIESKTSFFTHDEALCFVPLSDKSISYLAKNKIQIPELVSIDTLVAKNVVLIAFPQINLVIEGAKNGVDYNYKETDNNIACITTGDSTKKKGLEFLLKHLNTDGSNCAFIGDGENDTEAMDYCSPSFAVGNSSDSVKSHASWAVDLTYDQGAFHKVANYDFELVTEVNHLINTEKERSQLSPEGIKYCKISFAVGNARDGVKHKAQWVLDLNYNQRAFEKAAKLLFDDQEKNIDAFKLLKTKNITPFFCTGKGFDSNKKVITTDFVNQTGYNGYPGVYNSGAVVYDPDGNIIKMEKLSVELLDKFKDYATTNSINDKTIFFTDEKPYRVEELEDATKKFYKGFNLGDIEKITYDELKLKNVISTSTFGHNLDDFPSINDVHHIKFTDTGCNELFPKGVDKKTGLEALLQHLNSNGNECAYIGDSANDNQAMEYCYVSFAVGNAEQDTKKKAKWALDFNYDQGAFEKAVKLLVDDQE</sequence>
<dbReference type="PANTHER" id="PTHR10000">
    <property type="entry name" value="PHOSPHOSERINE PHOSPHATASE"/>
    <property type="match status" value="1"/>
</dbReference>
<organism evidence="1 2">
    <name type="scientific">Theileria orientalis</name>
    <dbReference type="NCBI Taxonomy" id="68886"/>
    <lineage>
        <taxon>Eukaryota</taxon>
        <taxon>Sar</taxon>
        <taxon>Alveolata</taxon>
        <taxon>Apicomplexa</taxon>
        <taxon>Aconoidasida</taxon>
        <taxon>Piroplasmida</taxon>
        <taxon>Theileriidae</taxon>
        <taxon>Theileria</taxon>
    </lineage>
</organism>
<dbReference type="OrthoDB" id="365801at2759"/>
<accession>A0A976M4U3</accession>
<dbReference type="InterPro" id="IPR006379">
    <property type="entry name" value="HAD-SF_hydro_IIB"/>
</dbReference>
<dbReference type="Pfam" id="PF08282">
    <property type="entry name" value="Hydrolase_3"/>
    <property type="match status" value="2"/>
</dbReference>
<dbReference type="Gene3D" id="3.30.1240.10">
    <property type="match status" value="2"/>
</dbReference>
<dbReference type="GO" id="GO:0016791">
    <property type="term" value="F:phosphatase activity"/>
    <property type="evidence" value="ECO:0007669"/>
    <property type="project" value="TreeGrafter"/>
</dbReference>
<evidence type="ECO:0008006" key="3">
    <source>
        <dbReference type="Google" id="ProtNLM"/>
    </source>
</evidence>
<dbReference type="SFLD" id="SFLDG01144">
    <property type="entry name" value="C2.B.4:_PGP_Like"/>
    <property type="match status" value="1"/>
</dbReference>
<dbReference type="PANTHER" id="PTHR10000:SF8">
    <property type="entry name" value="HAD SUPERFAMILY HYDROLASE-LIKE, TYPE 3"/>
    <property type="match status" value="1"/>
</dbReference>
<protein>
    <recommendedName>
        <fullName evidence="3">Hydrolase</fullName>
    </recommendedName>
</protein>
<dbReference type="InterPro" id="IPR023214">
    <property type="entry name" value="HAD_sf"/>
</dbReference>
<reference evidence="1" key="1">
    <citation type="submission" date="2022-07" db="EMBL/GenBank/DDBJ databases">
        <title>Evaluation of T. orientalis genome assembly methods using nanopore sequencing and analysis of variation between genomes.</title>
        <authorList>
            <person name="Yam J."/>
            <person name="Micallef M.L."/>
            <person name="Liu M."/>
            <person name="Djordjevic S.P."/>
            <person name="Bogema D.R."/>
            <person name="Jenkins C."/>
        </authorList>
    </citation>
    <scope>NUCLEOTIDE SEQUENCE</scope>
    <source>
        <strain evidence="1">Fish Creek</strain>
    </source>
</reference>
<dbReference type="GO" id="GO:0000287">
    <property type="term" value="F:magnesium ion binding"/>
    <property type="evidence" value="ECO:0007669"/>
    <property type="project" value="TreeGrafter"/>
</dbReference>
<dbReference type="NCBIfam" id="TIGR01484">
    <property type="entry name" value="HAD-SF-IIB"/>
    <property type="match status" value="1"/>
</dbReference>
<gene>
    <name evidence="1" type="ORF">MACJ_000858</name>
</gene>
<dbReference type="Gene3D" id="3.40.50.1000">
    <property type="entry name" value="HAD superfamily/HAD-like"/>
    <property type="match status" value="2"/>
</dbReference>
<dbReference type="EMBL" id="CP056065">
    <property type="protein sequence ID" value="UKJ88414.2"/>
    <property type="molecule type" value="Genomic_DNA"/>
</dbReference>